<feature type="transmembrane region" description="Helical" evidence="1">
    <location>
        <begin position="99"/>
        <end position="119"/>
    </location>
</feature>
<evidence type="ECO:0000313" key="3">
    <source>
        <dbReference type="Proteomes" id="UP000503820"/>
    </source>
</evidence>
<accession>A0A7J0BTJ8</accession>
<feature type="transmembrane region" description="Helical" evidence="1">
    <location>
        <begin position="231"/>
        <end position="254"/>
    </location>
</feature>
<feature type="transmembrane region" description="Helical" evidence="1">
    <location>
        <begin position="191"/>
        <end position="210"/>
    </location>
</feature>
<feature type="transmembrane region" description="Helical" evidence="1">
    <location>
        <begin position="336"/>
        <end position="357"/>
    </location>
</feature>
<name>A0A7J0BTJ8_9BACT</name>
<sequence>MSPAGLIPPPDAIPVSWGWLESLLVLTFTAHILLMNAVAGGAFVCAVRSLSYRSDAAVRELSHALPTLFALTVNFGVAPLLFAQMLYGQFFYTSSVLMAAYWLSVVFLAIAAYYGMYLFQYKYDAWTHSRWLIAMVCAVLLFMGFIFSNNMTMMLRPEAWLAYFGTPENPAGGTMGGTMLNLGDPALLPRYLHFMVAALAVGGLTLALLFDHRLRRGTVTPDEAGRHIRFGMMWFTVGTASQLLVGSAFLGSLPLEIRQLFLGASTFHTGAFAIALVCVAITLHYSVRNRVLPTAVALACTVLAMSVVRALVRAAYLAPYFSVRDLPVQPDYSPMVLFAVILAAGLWCIWFMVRLAFRRNKEE</sequence>
<evidence type="ECO:0000256" key="1">
    <source>
        <dbReference type="SAM" id="Phobius"/>
    </source>
</evidence>
<evidence type="ECO:0000313" key="2">
    <source>
        <dbReference type="EMBL" id="GFM36455.1"/>
    </source>
</evidence>
<keyword evidence="3" id="KW-1185">Reference proteome</keyword>
<dbReference type="Proteomes" id="UP000503820">
    <property type="component" value="Unassembled WGS sequence"/>
</dbReference>
<feature type="transmembrane region" description="Helical" evidence="1">
    <location>
        <begin position="260"/>
        <end position="283"/>
    </location>
</feature>
<proteinExistence type="predicted"/>
<reference evidence="2 3" key="1">
    <citation type="submission" date="2020-05" db="EMBL/GenBank/DDBJ databases">
        <title>Draft genome sequence of Desulfovibrio psychrotolerans JS1T.</title>
        <authorList>
            <person name="Ueno A."/>
            <person name="Tamazawa S."/>
            <person name="Tamamura S."/>
            <person name="Murakami T."/>
            <person name="Kiyama T."/>
            <person name="Inomata H."/>
            <person name="Amano Y."/>
            <person name="Miyakawa K."/>
            <person name="Tamaki H."/>
            <person name="Naganuma T."/>
            <person name="Kaneko K."/>
        </authorList>
    </citation>
    <scope>NUCLEOTIDE SEQUENCE [LARGE SCALE GENOMIC DNA]</scope>
    <source>
        <strain evidence="2 3">JS1</strain>
    </source>
</reference>
<dbReference type="EMBL" id="BLVP01000006">
    <property type="protein sequence ID" value="GFM36455.1"/>
    <property type="molecule type" value="Genomic_DNA"/>
</dbReference>
<organism evidence="2 3">
    <name type="scientific">Desulfovibrio psychrotolerans</name>
    <dbReference type="NCBI Taxonomy" id="415242"/>
    <lineage>
        <taxon>Bacteria</taxon>
        <taxon>Pseudomonadati</taxon>
        <taxon>Thermodesulfobacteriota</taxon>
        <taxon>Desulfovibrionia</taxon>
        <taxon>Desulfovibrionales</taxon>
        <taxon>Desulfovibrionaceae</taxon>
        <taxon>Desulfovibrio</taxon>
    </lineage>
</organism>
<feature type="transmembrane region" description="Helical" evidence="1">
    <location>
        <begin position="131"/>
        <end position="148"/>
    </location>
</feature>
<keyword evidence="1" id="KW-0472">Membrane</keyword>
<protein>
    <submittedName>
        <fullName evidence="2">Uncharacterized protein</fullName>
    </submittedName>
</protein>
<gene>
    <name evidence="2" type="ORF">DSM19430T_11390</name>
</gene>
<dbReference type="AlphaFoldDB" id="A0A7J0BTJ8"/>
<comment type="caution">
    <text evidence="2">The sequence shown here is derived from an EMBL/GenBank/DDBJ whole genome shotgun (WGS) entry which is preliminary data.</text>
</comment>
<feature type="transmembrane region" description="Helical" evidence="1">
    <location>
        <begin position="295"/>
        <end position="316"/>
    </location>
</feature>
<dbReference type="RefSeq" id="WP_174409131.1">
    <property type="nucleotide sequence ID" value="NZ_BLVP01000006.1"/>
</dbReference>
<keyword evidence="1" id="KW-1133">Transmembrane helix</keyword>
<feature type="transmembrane region" description="Helical" evidence="1">
    <location>
        <begin position="23"/>
        <end position="47"/>
    </location>
</feature>
<feature type="transmembrane region" description="Helical" evidence="1">
    <location>
        <begin position="68"/>
        <end position="87"/>
    </location>
</feature>
<keyword evidence="1" id="KW-0812">Transmembrane</keyword>